<feature type="transmembrane region" description="Helical" evidence="8">
    <location>
        <begin position="174"/>
        <end position="194"/>
    </location>
</feature>
<reference evidence="10 11" key="1">
    <citation type="submission" date="2017-11" db="EMBL/GenBank/DDBJ databases">
        <title>Evolution of Phototrophy in the Chloroflexi Phylum Driven by Horizontal Gene Transfer.</title>
        <authorList>
            <person name="Ward L.M."/>
            <person name="Hemp J."/>
            <person name="Shih P.M."/>
            <person name="Mcglynn S.E."/>
            <person name="Fischer W."/>
        </authorList>
    </citation>
    <scope>NUCLEOTIDE SEQUENCE [LARGE SCALE GENOMIC DNA]</scope>
    <source>
        <strain evidence="10">JP3_13</strain>
    </source>
</reference>
<evidence type="ECO:0000256" key="6">
    <source>
        <dbReference type="ARBA" id="ARBA00022989"/>
    </source>
</evidence>
<dbReference type="InterPro" id="IPR050297">
    <property type="entry name" value="LipidA_mod_glycosyltrf_83"/>
</dbReference>
<feature type="transmembrane region" description="Helical" evidence="8">
    <location>
        <begin position="432"/>
        <end position="450"/>
    </location>
</feature>
<dbReference type="EMBL" id="PGTM01000241">
    <property type="protein sequence ID" value="PJF34929.1"/>
    <property type="molecule type" value="Genomic_DNA"/>
</dbReference>
<protein>
    <recommendedName>
        <fullName evidence="9">Glycosyltransferase RgtA/B/C/D-like domain-containing protein</fullName>
    </recommendedName>
</protein>
<feature type="transmembrane region" description="Helical" evidence="8">
    <location>
        <begin position="60"/>
        <end position="79"/>
    </location>
</feature>
<comment type="caution">
    <text evidence="10">The sequence shown here is derived from an EMBL/GenBank/DDBJ whole genome shotgun (WGS) entry which is preliminary data.</text>
</comment>
<feature type="transmembrane region" description="Helical" evidence="8">
    <location>
        <begin position="399"/>
        <end position="420"/>
    </location>
</feature>
<feature type="transmembrane region" description="Helical" evidence="8">
    <location>
        <begin position="294"/>
        <end position="314"/>
    </location>
</feature>
<evidence type="ECO:0000313" key="10">
    <source>
        <dbReference type="EMBL" id="PJF34929.1"/>
    </source>
</evidence>
<keyword evidence="7 8" id="KW-0472">Membrane</keyword>
<evidence type="ECO:0000256" key="2">
    <source>
        <dbReference type="ARBA" id="ARBA00022475"/>
    </source>
</evidence>
<feature type="transmembrane region" description="Helical" evidence="8">
    <location>
        <begin position="99"/>
        <end position="118"/>
    </location>
</feature>
<dbReference type="Pfam" id="PF13231">
    <property type="entry name" value="PMT_2"/>
    <property type="match status" value="1"/>
</dbReference>
<evidence type="ECO:0000256" key="3">
    <source>
        <dbReference type="ARBA" id="ARBA00022676"/>
    </source>
</evidence>
<name>A0A2M8PBL0_9CHLR</name>
<feature type="transmembrane region" description="Helical" evidence="8">
    <location>
        <begin position="227"/>
        <end position="244"/>
    </location>
</feature>
<dbReference type="PANTHER" id="PTHR33908">
    <property type="entry name" value="MANNOSYLTRANSFERASE YKCB-RELATED"/>
    <property type="match status" value="1"/>
</dbReference>
<sequence>MIAAWLIALLGLSSQWFWARALVRGDLTLRALTALGLGGGAISLSMLWQALLGITIAPQITLSTCLALGALGIPAARWLGTATERPSAPDRLPAQRAVVGVLFLTASLCLFNAAYWFYNRDDAIAIYARFGKQIAMSGTLPRLNAESLYEAYPMFMPLLYAFAHQLSGAFNDSLAAFLGASFSVGVLGAAYALGRELFNVPIGLGAALLLALAPLFTDWASAGYTDLPCGFFYGMSAVFAARLARHGSWRDALLAGLMAGLAAWMKNSGLLIVSAFAVWFAYRLLLGKHAWQRELLSAALIGVGFLAICGAWYARNLALLGALVPPTGWTWLAQRTLSNLFPYANESGYLFVGYILTLGLSFTAIRAVVKRHAQSILLLAFYLPFFGIWWLFFSYDDRFLLALSAPIAVMAAEALRIGLAPLYSRLPLLHRSLLMHVAVLSSFFALYTAVDYKAELLRAPFMSVDARWRVVLGTRYDVAQFLKTLPSGARVWTSDQLLFYHAEGVQVITGGLPRAPEPNGYIVLAPEERLPPHLADRAPLYSSGGWRVYAISAT</sequence>
<keyword evidence="3" id="KW-0328">Glycosyltransferase</keyword>
<feature type="transmembrane region" description="Helical" evidence="8">
    <location>
        <begin position="348"/>
        <end position="369"/>
    </location>
</feature>
<evidence type="ECO:0000256" key="5">
    <source>
        <dbReference type="ARBA" id="ARBA00022692"/>
    </source>
</evidence>
<comment type="subcellular location">
    <subcellularLocation>
        <location evidence="1">Cell membrane</location>
        <topology evidence="1">Multi-pass membrane protein</topology>
    </subcellularLocation>
</comment>
<dbReference type="GO" id="GO:0009103">
    <property type="term" value="P:lipopolysaccharide biosynthetic process"/>
    <property type="evidence" value="ECO:0007669"/>
    <property type="project" value="UniProtKB-ARBA"/>
</dbReference>
<evidence type="ECO:0000256" key="4">
    <source>
        <dbReference type="ARBA" id="ARBA00022679"/>
    </source>
</evidence>
<keyword evidence="6 8" id="KW-1133">Transmembrane helix</keyword>
<dbReference type="InterPro" id="IPR038731">
    <property type="entry name" value="RgtA/B/C-like"/>
</dbReference>
<dbReference type="AlphaFoldDB" id="A0A2M8PBL0"/>
<evidence type="ECO:0000256" key="7">
    <source>
        <dbReference type="ARBA" id="ARBA00023136"/>
    </source>
</evidence>
<gene>
    <name evidence="10" type="ORF">CUN49_13180</name>
</gene>
<dbReference type="PANTHER" id="PTHR33908:SF11">
    <property type="entry name" value="MEMBRANE PROTEIN"/>
    <property type="match status" value="1"/>
</dbReference>
<evidence type="ECO:0000313" key="11">
    <source>
        <dbReference type="Proteomes" id="UP000229681"/>
    </source>
</evidence>
<keyword evidence="4" id="KW-0808">Transferase</keyword>
<evidence type="ECO:0000259" key="9">
    <source>
        <dbReference type="Pfam" id="PF13231"/>
    </source>
</evidence>
<feature type="transmembrane region" description="Helical" evidence="8">
    <location>
        <begin position="31"/>
        <end position="48"/>
    </location>
</feature>
<feature type="transmembrane region" description="Helical" evidence="8">
    <location>
        <begin position="200"/>
        <end position="220"/>
    </location>
</feature>
<evidence type="ECO:0000256" key="1">
    <source>
        <dbReference type="ARBA" id="ARBA00004651"/>
    </source>
</evidence>
<dbReference type="GO" id="GO:0005886">
    <property type="term" value="C:plasma membrane"/>
    <property type="evidence" value="ECO:0007669"/>
    <property type="project" value="UniProtKB-SubCell"/>
</dbReference>
<feature type="transmembrane region" description="Helical" evidence="8">
    <location>
        <begin position="264"/>
        <end position="282"/>
    </location>
</feature>
<keyword evidence="5 8" id="KW-0812">Transmembrane</keyword>
<dbReference type="Proteomes" id="UP000229681">
    <property type="component" value="Unassembled WGS sequence"/>
</dbReference>
<proteinExistence type="predicted"/>
<feature type="domain" description="Glycosyltransferase RgtA/B/C/D-like" evidence="9">
    <location>
        <begin position="153"/>
        <end position="299"/>
    </location>
</feature>
<keyword evidence="2" id="KW-1003">Cell membrane</keyword>
<feature type="transmembrane region" description="Helical" evidence="8">
    <location>
        <begin position="376"/>
        <end position="393"/>
    </location>
</feature>
<organism evidence="10 11">
    <name type="scientific">Candidatus Thermofonsia Clade 1 bacterium</name>
    <dbReference type="NCBI Taxonomy" id="2364210"/>
    <lineage>
        <taxon>Bacteria</taxon>
        <taxon>Bacillati</taxon>
        <taxon>Chloroflexota</taxon>
        <taxon>Candidatus Thermofontia</taxon>
        <taxon>Candidatus Thermofonsia Clade 1</taxon>
    </lineage>
</organism>
<accession>A0A2M8PBL0</accession>
<dbReference type="GO" id="GO:0016763">
    <property type="term" value="F:pentosyltransferase activity"/>
    <property type="evidence" value="ECO:0007669"/>
    <property type="project" value="TreeGrafter"/>
</dbReference>
<evidence type="ECO:0000256" key="8">
    <source>
        <dbReference type="SAM" id="Phobius"/>
    </source>
</evidence>